<dbReference type="Proteomes" id="UP000183015">
    <property type="component" value="Unassembled WGS sequence"/>
</dbReference>
<proteinExistence type="predicted"/>
<protein>
    <recommendedName>
        <fullName evidence="1">Thoeris anti-defense 2-like domain-containing protein</fullName>
    </recommendedName>
</protein>
<gene>
    <name evidence="2" type="ORF">SAMN05414137_120110</name>
</gene>
<organism evidence="2 3">
    <name type="scientific">Streptacidiphilus jiangxiensis</name>
    <dbReference type="NCBI Taxonomy" id="235985"/>
    <lineage>
        <taxon>Bacteria</taxon>
        <taxon>Bacillati</taxon>
        <taxon>Actinomycetota</taxon>
        <taxon>Actinomycetes</taxon>
        <taxon>Kitasatosporales</taxon>
        <taxon>Streptomycetaceae</taxon>
        <taxon>Streptacidiphilus</taxon>
    </lineage>
</organism>
<sequence length="85" mass="9046">MSFGAVLRALRSGQRCARLSWTLPGKYIVLVGGADADPAAGLPRIDPFIGFLEADGTFAPYAPSSRALLARDWYVGVSGQYADRA</sequence>
<dbReference type="InterPro" id="IPR021361">
    <property type="entry name" value="Tad2-like_dom"/>
</dbReference>
<evidence type="ECO:0000313" key="2">
    <source>
        <dbReference type="EMBL" id="SEM19925.1"/>
    </source>
</evidence>
<accession>A0A1H7WFR8</accession>
<keyword evidence="3" id="KW-1185">Reference proteome</keyword>
<reference evidence="3" key="1">
    <citation type="submission" date="2016-10" db="EMBL/GenBank/DDBJ databases">
        <authorList>
            <person name="Varghese N."/>
        </authorList>
    </citation>
    <scope>NUCLEOTIDE SEQUENCE [LARGE SCALE GENOMIC DNA]</scope>
    <source>
        <strain evidence="3">DSM 45096 / BCRC 16803 / CGMCC 4.1857 / CIP 109030 / JCM 12277 / KCTC 19219 / NBRC 100920 / 33214</strain>
    </source>
</reference>
<feature type="domain" description="Thoeris anti-defense 2-like" evidence="1">
    <location>
        <begin position="1"/>
        <end position="75"/>
    </location>
</feature>
<dbReference type="EMBL" id="FOAZ01000020">
    <property type="protein sequence ID" value="SEM19925.1"/>
    <property type="molecule type" value="Genomic_DNA"/>
</dbReference>
<dbReference type="AlphaFoldDB" id="A0A1H7WFR8"/>
<evidence type="ECO:0000313" key="3">
    <source>
        <dbReference type="Proteomes" id="UP000183015"/>
    </source>
</evidence>
<evidence type="ECO:0000259" key="1">
    <source>
        <dbReference type="Pfam" id="PF11195"/>
    </source>
</evidence>
<name>A0A1H7WFR8_STRJI</name>
<dbReference type="Pfam" id="PF11195">
    <property type="entry name" value="Tad2-like"/>
    <property type="match status" value="1"/>
</dbReference>